<gene>
    <name evidence="1" type="ORF">ACFS6H_04390</name>
</gene>
<protein>
    <submittedName>
        <fullName evidence="1">Uncharacterized protein</fullName>
    </submittedName>
</protein>
<dbReference type="EMBL" id="JBHUOZ010000001">
    <property type="protein sequence ID" value="MFD2918938.1"/>
    <property type="molecule type" value="Genomic_DNA"/>
</dbReference>
<accession>A0ABW6A5G5</accession>
<name>A0ABW6A5G5_9BACT</name>
<proteinExistence type="predicted"/>
<comment type="caution">
    <text evidence="1">The sequence shown here is derived from an EMBL/GenBank/DDBJ whole genome shotgun (WGS) entry which is preliminary data.</text>
</comment>
<keyword evidence="2" id="KW-1185">Reference proteome</keyword>
<evidence type="ECO:0000313" key="1">
    <source>
        <dbReference type="EMBL" id="MFD2918938.1"/>
    </source>
</evidence>
<reference evidence="2" key="1">
    <citation type="journal article" date="2019" name="Int. J. Syst. Evol. Microbiol.">
        <title>The Global Catalogue of Microorganisms (GCM) 10K type strain sequencing project: providing services to taxonomists for standard genome sequencing and annotation.</title>
        <authorList>
            <consortium name="The Broad Institute Genomics Platform"/>
            <consortium name="The Broad Institute Genome Sequencing Center for Infectious Disease"/>
            <person name="Wu L."/>
            <person name="Ma J."/>
        </authorList>
    </citation>
    <scope>NUCLEOTIDE SEQUENCE [LARGE SCALE GENOMIC DNA]</scope>
    <source>
        <strain evidence="2">KCTC 23299</strain>
    </source>
</reference>
<dbReference type="RefSeq" id="WP_386095606.1">
    <property type="nucleotide sequence ID" value="NZ_JBHUOZ010000001.1"/>
</dbReference>
<evidence type="ECO:0000313" key="2">
    <source>
        <dbReference type="Proteomes" id="UP001597511"/>
    </source>
</evidence>
<sequence length="279" mass="33752">MNTTLSIEIDQIQQVFQQFNLSEEQALRIYYHEKEKSIFQNNLHFSYWEEADHDLHFFRSVLKEEQFRQYEQQLKDKILHHEHGLAVQDNDKQKEIAYYKEVLDYYKTTLLPALTDLRFFPFFGLIFSERSKYNYLQSEYKKFVQYTRKDMLVHHFRNYRQLMPNQLKVSLLSHSLHFYLPDYSSFRDQMDIPTKSMAQYFEEKVCRVDKTSKQAIVDIIAELDVFTNSIYPNYFEESCGWHVDIGISEEDAILNSLMSVLLIDKDHYEVDKYDIYSLH</sequence>
<dbReference type="Proteomes" id="UP001597511">
    <property type="component" value="Unassembled WGS sequence"/>
</dbReference>
<organism evidence="1 2">
    <name type="scientific">Terrimonas rubra</name>
    <dbReference type="NCBI Taxonomy" id="1035890"/>
    <lineage>
        <taxon>Bacteria</taxon>
        <taxon>Pseudomonadati</taxon>
        <taxon>Bacteroidota</taxon>
        <taxon>Chitinophagia</taxon>
        <taxon>Chitinophagales</taxon>
        <taxon>Chitinophagaceae</taxon>
        <taxon>Terrimonas</taxon>
    </lineage>
</organism>